<evidence type="ECO:0000313" key="6">
    <source>
        <dbReference type="EMBL" id="CUM95698.1"/>
    </source>
</evidence>
<dbReference type="AlphaFoldDB" id="A0A173T303"/>
<dbReference type="PROSITE" id="PS50930">
    <property type="entry name" value="HTH_LYTTR"/>
    <property type="match status" value="1"/>
</dbReference>
<reference evidence="6 7" key="1">
    <citation type="submission" date="2015-09" db="EMBL/GenBank/DDBJ databases">
        <authorList>
            <consortium name="Pathogen Informatics"/>
        </authorList>
    </citation>
    <scope>NUCLEOTIDE SEQUENCE [LARGE SCALE GENOMIC DNA]</scope>
    <source>
        <strain evidence="6 7">2789STDY5834968</strain>
    </source>
</reference>
<feature type="modified residue" description="4-aspartylphosphate" evidence="3">
    <location>
        <position position="75"/>
    </location>
</feature>
<dbReference type="SUPFAM" id="SSF52172">
    <property type="entry name" value="CheY-like"/>
    <property type="match status" value="1"/>
</dbReference>
<dbReference type="PROSITE" id="PS50110">
    <property type="entry name" value="RESPONSE_REGULATORY"/>
    <property type="match status" value="1"/>
</dbReference>
<dbReference type="Proteomes" id="UP000095673">
    <property type="component" value="Unassembled WGS sequence"/>
</dbReference>
<dbReference type="SMART" id="SM00850">
    <property type="entry name" value="LytTR"/>
    <property type="match status" value="1"/>
</dbReference>
<accession>A0A173T303</accession>
<comment type="function">
    <text evidence="2">May play the central regulatory role in sporulation. It may be an element of the effector pathway responsible for the activation of sporulation genes in response to nutritional stress. Spo0A may act in concert with spo0H (a sigma factor) to control the expression of some genes that are critical to the sporulation process.</text>
</comment>
<evidence type="ECO:0000313" key="7">
    <source>
        <dbReference type="Proteomes" id="UP000095673"/>
    </source>
</evidence>
<dbReference type="Pfam" id="PF04397">
    <property type="entry name" value="LytTR"/>
    <property type="match status" value="1"/>
</dbReference>
<evidence type="ECO:0000256" key="1">
    <source>
        <dbReference type="ARBA" id="ARBA00018672"/>
    </source>
</evidence>
<dbReference type="SMART" id="SM00448">
    <property type="entry name" value="REC"/>
    <property type="match status" value="1"/>
</dbReference>
<dbReference type="InterPro" id="IPR007492">
    <property type="entry name" value="LytTR_DNA-bd_dom"/>
</dbReference>
<dbReference type="InterPro" id="IPR001789">
    <property type="entry name" value="Sig_transdc_resp-reg_receiver"/>
</dbReference>
<dbReference type="Gene3D" id="3.40.50.2300">
    <property type="match status" value="1"/>
</dbReference>
<gene>
    <name evidence="6" type="primary">yehT_2</name>
    <name evidence="6" type="ORF">ERS852580_01316</name>
</gene>
<dbReference type="InterPro" id="IPR011006">
    <property type="entry name" value="CheY-like_superfamily"/>
</dbReference>
<dbReference type="PANTHER" id="PTHR37299">
    <property type="entry name" value="TRANSCRIPTIONAL REGULATOR-RELATED"/>
    <property type="match status" value="1"/>
</dbReference>
<organism evidence="6 7">
    <name type="scientific">Agathobacter rectalis</name>
    <dbReference type="NCBI Taxonomy" id="39491"/>
    <lineage>
        <taxon>Bacteria</taxon>
        <taxon>Bacillati</taxon>
        <taxon>Bacillota</taxon>
        <taxon>Clostridia</taxon>
        <taxon>Lachnospirales</taxon>
        <taxon>Lachnospiraceae</taxon>
        <taxon>Agathobacter</taxon>
    </lineage>
</organism>
<proteinExistence type="predicted"/>
<evidence type="ECO:0000259" key="4">
    <source>
        <dbReference type="PROSITE" id="PS50110"/>
    </source>
</evidence>
<evidence type="ECO:0000259" key="5">
    <source>
        <dbReference type="PROSITE" id="PS50930"/>
    </source>
</evidence>
<sequence>MHMEHTIAKDAFSGLSGNNAVYNAICIAVCDDEQFMCDMIEEKIKEMLPDAVVCKFFSAQELLDSETQIDILFLDIQMPEMDGMEAARLFRRDWKQALIIFVTAAPEYVFQAFDVGAFHYLVKPLSDDKFCEVFENAVQEIESRKKGNGELDEEYMMIQAGGDHTKILLKDIIYAEVFNRKVIIHTVNGDTEYYGNLSNLEKKAGEDFFRTHRSYLIHFRFVHRYDAASVTMEKGTVLIAKQNYPEFVKQYLKYNQRKGREIK</sequence>
<dbReference type="PANTHER" id="PTHR37299:SF1">
    <property type="entry name" value="STAGE 0 SPORULATION PROTEIN A HOMOLOG"/>
    <property type="match status" value="1"/>
</dbReference>
<evidence type="ECO:0000256" key="2">
    <source>
        <dbReference type="ARBA" id="ARBA00024867"/>
    </source>
</evidence>
<dbReference type="Gene3D" id="2.40.50.1020">
    <property type="entry name" value="LytTr DNA-binding domain"/>
    <property type="match status" value="1"/>
</dbReference>
<evidence type="ECO:0000256" key="3">
    <source>
        <dbReference type="PROSITE-ProRule" id="PRU00169"/>
    </source>
</evidence>
<keyword evidence="3" id="KW-0597">Phosphoprotein</keyword>
<name>A0A173T303_9FIRM</name>
<dbReference type="GO" id="GO:0003677">
    <property type="term" value="F:DNA binding"/>
    <property type="evidence" value="ECO:0007669"/>
    <property type="project" value="InterPro"/>
</dbReference>
<protein>
    <recommendedName>
        <fullName evidence="1">Stage 0 sporulation protein A homolog</fullName>
    </recommendedName>
</protein>
<dbReference type="Pfam" id="PF00072">
    <property type="entry name" value="Response_reg"/>
    <property type="match status" value="1"/>
</dbReference>
<dbReference type="InterPro" id="IPR046947">
    <property type="entry name" value="LytR-like"/>
</dbReference>
<dbReference type="EMBL" id="CYXM01000005">
    <property type="protein sequence ID" value="CUM95698.1"/>
    <property type="molecule type" value="Genomic_DNA"/>
</dbReference>
<feature type="domain" description="Response regulatory" evidence="4">
    <location>
        <begin position="26"/>
        <end position="138"/>
    </location>
</feature>
<dbReference type="GO" id="GO:0000156">
    <property type="term" value="F:phosphorelay response regulator activity"/>
    <property type="evidence" value="ECO:0007669"/>
    <property type="project" value="InterPro"/>
</dbReference>
<feature type="domain" description="HTH LytTR-type" evidence="5">
    <location>
        <begin position="166"/>
        <end position="217"/>
    </location>
</feature>
<dbReference type="OrthoDB" id="9788600at2"/>